<dbReference type="Proteomes" id="UP001283361">
    <property type="component" value="Unassembled WGS sequence"/>
</dbReference>
<evidence type="ECO:0000313" key="1">
    <source>
        <dbReference type="EMBL" id="KAK3759873.1"/>
    </source>
</evidence>
<organism evidence="1 2">
    <name type="scientific">Elysia crispata</name>
    <name type="common">lettuce slug</name>
    <dbReference type="NCBI Taxonomy" id="231223"/>
    <lineage>
        <taxon>Eukaryota</taxon>
        <taxon>Metazoa</taxon>
        <taxon>Spiralia</taxon>
        <taxon>Lophotrochozoa</taxon>
        <taxon>Mollusca</taxon>
        <taxon>Gastropoda</taxon>
        <taxon>Heterobranchia</taxon>
        <taxon>Euthyneura</taxon>
        <taxon>Panpulmonata</taxon>
        <taxon>Sacoglossa</taxon>
        <taxon>Placobranchoidea</taxon>
        <taxon>Plakobranchidae</taxon>
        <taxon>Elysia</taxon>
    </lineage>
</organism>
<protein>
    <submittedName>
        <fullName evidence="1">Uncharacterized protein</fullName>
    </submittedName>
</protein>
<reference evidence="1" key="1">
    <citation type="journal article" date="2023" name="G3 (Bethesda)">
        <title>A reference genome for the long-term kleptoplast-retaining sea slug Elysia crispata morphotype clarki.</title>
        <authorList>
            <person name="Eastman K.E."/>
            <person name="Pendleton A.L."/>
            <person name="Shaikh M.A."/>
            <person name="Suttiyut T."/>
            <person name="Ogas R."/>
            <person name="Tomko P."/>
            <person name="Gavelis G."/>
            <person name="Widhalm J.R."/>
            <person name="Wisecaver J.H."/>
        </authorList>
    </citation>
    <scope>NUCLEOTIDE SEQUENCE</scope>
    <source>
        <strain evidence="1">ECLA1</strain>
    </source>
</reference>
<evidence type="ECO:0000313" key="2">
    <source>
        <dbReference type="Proteomes" id="UP001283361"/>
    </source>
</evidence>
<name>A0AAE0YZA8_9GAST</name>
<dbReference type="EMBL" id="JAWDGP010005065">
    <property type="protein sequence ID" value="KAK3759873.1"/>
    <property type="molecule type" value="Genomic_DNA"/>
</dbReference>
<keyword evidence="2" id="KW-1185">Reference proteome</keyword>
<gene>
    <name evidence="1" type="ORF">RRG08_028875</name>
</gene>
<comment type="caution">
    <text evidence="1">The sequence shown here is derived from an EMBL/GenBank/DDBJ whole genome shotgun (WGS) entry which is preliminary data.</text>
</comment>
<dbReference type="AlphaFoldDB" id="A0AAE0YZA8"/>
<accession>A0AAE0YZA8</accession>
<sequence>MPYKYAAFSLPKNRSGVDCSNWLSVSNQTVPHVSVVSDTAPARSEISEPGRWLAPTHRVSDTCRYYRLLTQYRAIPSPGSEYDGIVIPLIVVCSSNLLKFRVIKDQIE</sequence>
<proteinExistence type="predicted"/>